<sequence length="288" mass="33217">MYAKNRTKQCSYAIKDIFDGHLYRKNNFDDLPDDIITLNFSVDGTPLFKASQTSITPVLCTVNEINPKIRKNHIILTSTDIPDMDEYLKPFKYNNVEYHKKCQILIGICDSVERPKLRGSKSFRGEYGCGFCKHKGEEIAKGRGYVRIFPIDDDGNAHGEGLRSHTETLIHANNVEKGIKHRSVLCDIPKFDIIKNLTPDWMHCVALGVCRQFLKLWIDSSYHEREFYLGNHISATDKLLLSFKPSMDVSRTPRTMSKDRLHLKAHELLTYLEIMFTEQVCHTLEFIS</sequence>
<proteinExistence type="predicted"/>
<gene>
    <name evidence="1" type="ORF">HICCMSTLAB_LOCUS6733</name>
</gene>
<dbReference type="Proteomes" id="UP000786811">
    <property type="component" value="Unassembled WGS sequence"/>
</dbReference>
<dbReference type="EMBL" id="CAJNRD030001120">
    <property type="protein sequence ID" value="CAG5093293.1"/>
    <property type="molecule type" value="Genomic_DNA"/>
</dbReference>
<dbReference type="OrthoDB" id="7549404at2759"/>
<reference evidence="1" key="1">
    <citation type="submission" date="2021-04" db="EMBL/GenBank/DDBJ databases">
        <authorList>
            <person name="Chebbi M.A.C M."/>
        </authorList>
    </citation>
    <scope>NUCLEOTIDE SEQUENCE</scope>
</reference>
<organism evidence="1 2">
    <name type="scientific">Cotesia congregata</name>
    <name type="common">Parasitoid wasp</name>
    <name type="synonym">Apanteles congregatus</name>
    <dbReference type="NCBI Taxonomy" id="51543"/>
    <lineage>
        <taxon>Eukaryota</taxon>
        <taxon>Metazoa</taxon>
        <taxon>Ecdysozoa</taxon>
        <taxon>Arthropoda</taxon>
        <taxon>Hexapoda</taxon>
        <taxon>Insecta</taxon>
        <taxon>Pterygota</taxon>
        <taxon>Neoptera</taxon>
        <taxon>Endopterygota</taxon>
        <taxon>Hymenoptera</taxon>
        <taxon>Apocrita</taxon>
        <taxon>Ichneumonoidea</taxon>
        <taxon>Braconidae</taxon>
        <taxon>Microgastrinae</taxon>
        <taxon>Cotesia</taxon>
    </lineage>
</organism>
<accession>A0A8J2MSQ6</accession>
<dbReference type="AlphaFoldDB" id="A0A8J2MSQ6"/>
<protein>
    <submittedName>
        <fullName evidence="1">Uncharacterized protein</fullName>
    </submittedName>
</protein>
<evidence type="ECO:0000313" key="2">
    <source>
        <dbReference type="Proteomes" id="UP000786811"/>
    </source>
</evidence>
<name>A0A8J2MSQ6_COTCN</name>
<comment type="caution">
    <text evidence="1">The sequence shown here is derived from an EMBL/GenBank/DDBJ whole genome shotgun (WGS) entry which is preliminary data.</text>
</comment>
<evidence type="ECO:0000313" key="1">
    <source>
        <dbReference type="EMBL" id="CAG5093293.1"/>
    </source>
</evidence>
<dbReference type="PANTHER" id="PTHR46579:SF1">
    <property type="entry name" value="F5_8 TYPE C DOMAIN-CONTAINING PROTEIN"/>
    <property type="match status" value="1"/>
</dbReference>
<dbReference type="PANTHER" id="PTHR46579">
    <property type="entry name" value="F5/8 TYPE C DOMAIN-CONTAINING PROTEIN-RELATED"/>
    <property type="match status" value="1"/>
</dbReference>
<keyword evidence="2" id="KW-1185">Reference proteome</keyword>